<dbReference type="SMART" id="SM00361">
    <property type="entry name" value="RRM_1"/>
    <property type="match status" value="1"/>
</dbReference>
<dbReference type="Pfam" id="PF00076">
    <property type="entry name" value="RRM_1"/>
    <property type="match status" value="1"/>
</dbReference>
<dbReference type="PANTHER" id="PTHR12620">
    <property type="entry name" value="U2 SNRNP AUXILIARY FACTOR, SMALL SUBUNIT"/>
    <property type="match status" value="1"/>
</dbReference>
<evidence type="ECO:0000259" key="9">
    <source>
        <dbReference type="PROSITE" id="PS50103"/>
    </source>
</evidence>
<dbReference type="SMART" id="SM00360">
    <property type="entry name" value="RRM"/>
    <property type="match status" value="1"/>
</dbReference>
<evidence type="ECO:0000256" key="1">
    <source>
        <dbReference type="ARBA" id="ARBA00022723"/>
    </source>
</evidence>
<evidence type="ECO:0000256" key="3">
    <source>
        <dbReference type="ARBA" id="ARBA00022771"/>
    </source>
</evidence>
<organism evidence="10 11">
    <name type="scientific">[Candida] subhashii</name>
    <dbReference type="NCBI Taxonomy" id="561895"/>
    <lineage>
        <taxon>Eukaryota</taxon>
        <taxon>Fungi</taxon>
        <taxon>Dikarya</taxon>
        <taxon>Ascomycota</taxon>
        <taxon>Saccharomycotina</taxon>
        <taxon>Pichiomycetes</taxon>
        <taxon>Debaryomycetaceae</taxon>
        <taxon>Spathaspora</taxon>
    </lineage>
</organism>
<dbReference type="OrthoDB" id="423462at2759"/>
<dbReference type="GO" id="GO:0008270">
    <property type="term" value="F:zinc ion binding"/>
    <property type="evidence" value="ECO:0007669"/>
    <property type="project" value="UniProtKB-KW"/>
</dbReference>
<keyword evidence="1 6" id="KW-0479">Metal-binding</keyword>
<dbReference type="InterPro" id="IPR009145">
    <property type="entry name" value="U2AF_small"/>
</dbReference>
<dbReference type="AlphaFoldDB" id="A0A8J5UJ32"/>
<accession>A0A8J5UJ32</accession>
<comment type="caution">
    <text evidence="10">The sequence shown here is derived from an EMBL/GenBank/DDBJ whole genome shotgun (WGS) entry which is preliminary data.</text>
</comment>
<dbReference type="GO" id="GO:0000398">
    <property type="term" value="P:mRNA splicing, via spliceosome"/>
    <property type="evidence" value="ECO:0007669"/>
    <property type="project" value="InterPro"/>
</dbReference>
<keyword evidence="4 6" id="KW-0862">Zinc</keyword>
<dbReference type="RefSeq" id="XP_049260969.1">
    <property type="nucleotide sequence ID" value="XM_049409792.1"/>
</dbReference>
<protein>
    <recommendedName>
        <fullName evidence="12">Splicing factor U2AF 23 kDa subunit</fullName>
    </recommendedName>
</protein>
<keyword evidence="3 6" id="KW-0863">Zinc-finger</keyword>
<dbReference type="SMART" id="SM00356">
    <property type="entry name" value="ZnF_C3H1"/>
    <property type="match status" value="2"/>
</dbReference>
<evidence type="ECO:0000256" key="5">
    <source>
        <dbReference type="PROSITE-ProRule" id="PRU00176"/>
    </source>
</evidence>
<dbReference type="EMBL" id="JAGSYN010000274">
    <property type="protein sequence ID" value="KAG7660736.1"/>
    <property type="molecule type" value="Genomic_DNA"/>
</dbReference>
<feature type="zinc finger region" description="C3H1-type" evidence="6">
    <location>
        <begin position="17"/>
        <end position="45"/>
    </location>
</feature>
<evidence type="ECO:0000313" key="11">
    <source>
        <dbReference type="Proteomes" id="UP000694255"/>
    </source>
</evidence>
<name>A0A8J5UJ32_9ASCO</name>
<feature type="domain" description="C3H1-type" evidence="9">
    <location>
        <begin position="147"/>
        <end position="174"/>
    </location>
</feature>
<keyword evidence="2" id="KW-0677">Repeat</keyword>
<evidence type="ECO:0000256" key="4">
    <source>
        <dbReference type="ARBA" id="ARBA00022833"/>
    </source>
</evidence>
<feature type="region of interest" description="Disordered" evidence="7">
    <location>
        <begin position="202"/>
        <end position="236"/>
    </location>
</feature>
<dbReference type="GO" id="GO:0003723">
    <property type="term" value="F:RNA binding"/>
    <property type="evidence" value="ECO:0007669"/>
    <property type="project" value="UniProtKB-UniRule"/>
</dbReference>
<dbReference type="InterPro" id="IPR000504">
    <property type="entry name" value="RRM_dom"/>
</dbReference>
<evidence type="ECO:0000256" key="7">
    <source>
        <dbReference type="SAM" id="MobiDB-lite"/>
    </source>
</evidence>
<evidence type="ECO:0000256" key="2">
    <source>
        <dbReference type="ARBA" id="ARBA00022737"/>
    </source>
</evidence>
<sequence>MNRPSTSYNSHGSGSRNDNLVTCAFYNKIGACRHGEKCAKKHIRPTISKTILVYNLYQNPKLNKTDPPSEAQIQETFNQFYRDIFIHFAKLGEVSDIVVCENENNHLNGNVYVRYKSEDQANDAAIRLNQEWFNGRPVHCELSPVDSFPEANCRAYDTDSCERAEHCNYMHVRRTDVQIKDELVKAHKKSCLLKRLSQLKQDGNIPTSGGSGGAGSDDVDKDETDNKKSSTNKVTTSIVQQLFA</sequence>
<dbReference type="PROSITE" id="PS50102">
    <property type="entry name" value="RRM"/>
    <property type="match status" value="1"/>
</dbReference>
<dbReference type="PROSITE" id="PS50103">
    <property type="entry name" value="ZF_C3H1"/>
    <property type="match status" value="2"/>
</dbReference>
<dbReference type="CDD" id="cd12287">
    <property type="entry name" value="RRM_U2AF35_like"/>
    <property type="match status" value="1"/>
</dbReference>
<evidence type="ECO:0000259" key="8">
    <source>
        <dbReference type="PROSITE" id="PS50102"/>
    </source>
</evidence>
<evidence type="ECO:0008006" key="12">
    <source>
        <dbReference type="Google" id="ProtNLM"/>
    </source>
</evidence>
<feature type="zinc finger region" description="C3H1-type" evidence="6">
    <location>
        <begin position="147"/>
        <end position="174"/>
    </location>
</feature>
<keyword evidence="11" id="KW-1185">Reference proteome</keyword>
<evidence type="ECO:0000256" key="6">
    <source>
        <dbReference type="PROSITE-ProRule" id="PRU00723"/>
    </source>
</evidence>
<evidence type="ECO:0000313" key="10">
    <source>
        <dbReference type="EMBL" id="KAG7660736.1"/>
    </source>
</evidence>
<feature type="domain" description="C3H1-type" evidence="9">
    <location>
        <begin position="17"/>
        <end position="45"/>
    </location>
</feature>
<dbReference type="InterPro" id="IPR003954">
    <property type="entry name" value="RRM_euk-type"/>
</dbReference>
<dbReference type="GeneID" id="73472498"/>
<dbReference type="InterPro" id="IPR000571">
    <property type="entry name" value="Znf_CCCH"/>
</dbReference>
<dbReference type="GO" id="GO:0089701">
    <property type="term" value="C:U2AF complex"/>
    <property type="evidence" value="ECO:0007669"/>
    <property type="project" value="InterPro"/>
</dbReference>
<dbReference type="Proteomes" id="UP000694255">
    <property type="component" value="Unassembled WGS sequence"/>
</dbReference>
<gene>
    <name evidence="10" type="ORF">J8A68_005698</name>
</gene>
<proteinExistence type="predicted"/>
<keyword evidence="5" id="KW-0694">RNA-binding</keyword>
<reference evidence="10 11" key="1">
    <citation type="journal article" date="2021" name="DNA Res.">
        <title>Genome analysis of Candida subhashii reveals its hybrid nature and dual mitochondrial genome conformations.</title>
        <authorList>
            <person name="Mixao V."/>
            <person name="Hegedusova E."/>
            <person name="Saus E."/>
            <person name="Pryszcz L.P."/>
            <person name="Cillingova A."/>
            <person name="Nosek J."/>
            <person name="Gabaldon T."/>
        </authorList>
    </citation>
    <scope>NUCLEOTIDE SEQUENCE [LARGE SCALE GENOMIC DNA]</scope>
    <source>
        <strain evidence="10 11">CBS 10753</strain>
    </source>
</reference>
<feature type="domain" description="RRM" evidence="8">
    <location>
        <begin position="49"/>
        <end position="145"/>
    </location>
</feature>